<protein>
    <submittedName>
        <fullName evidence="2">ASCH domain-containing protein</fullName>
    </submittedName>
</protein>
<dbReference type="InterPro" id="IPR007374">
    <property type="entry name" value="ASCH_domain"/>
</dbReference>
<accession>A0ABW4E2P4</accession>
<dbReference type="Pfam" id="PF04266">
    <property type="entry name" value="ASCH"/>
    <property type="match status" value="1"/>
</dbReference>
<evidence type="ECO:0000313" key="3">
    <source>
        <dbReference type="Proteomes" id="UP001597252"/>
    </source>
</evidence>
<dbReference type="SMART" id="SM01022">
    <property type="entry name" value="ASCH"/>
    <property type="match status" value="1"/>
</dbReference>
<evidence type="ECO:0000313" key="2">
    <source>
        <dbReference type="EMBL" id="MFD1484217.1"/>
    </source>
</evidence>
<gene>
    <name evidence="2" type="ORF">ACFQ5J_03105</name>
</gene>
<reference evidence="3" key="1">
    <citation type="journal article" date="2019" name="Int. J. Syst. Evol. Microbiol.">
        <title>The Global Catalogue of Microorganisms (GCM) 10K type strain sequencing project: providing services to taxonomists for standard genome sequencing and annotation.</title>
        <authorList>
            <consortium name="The Broad Institute Genomics Platform"/>
            <consortium name="The Broad Institute Genome Sequencing Center for Infectious Disease"/>
            <person name="Wu L."/>
            <person name="Ma J."/>
        </authorList>
    </citation>
    <scope>NUCLEOTIDE SEQUENCE [LARGE SCALE GENOMIC DNA]</scope>
    <source>
        <strain evidence="3">CCM 8903</strain>
    </source>
</reference>
<comment type="caution">
    <text evidence="2">The sequence shown here is derived from an EMBL/GenBank/DDBJ whole genome shotgun (WGS) entry which is preliminary data.</text>
</comment>
<dbReference type="EMBL" id="JBHTON010000006">
    <property type="protein sequence ID" value="MFD1484217.1"/>
    <property type="molecule type" value="Genomic_DNA"/>
</dbReference>
<dbReference type="Proteomes" id="UP001597252">
    <property type="component" value="Unassembled WGS sequence"/>
</dbReference>
<organism evidence="2 3">
    <name type="scientific">Lacticaseibacillus baoqingensis</name>
    <dbReference type="NCBI Taxonomy" id="2486013"/>
    <lineage>
        <taxon>Bacteria</taxon>
        <taxon>Bacillati</taxon>
        <taxon>Bacillota</taxon>
        <taxon>Bacilli</taxon>
        <taxon>Lactobacillales</taxon>
        <taxon>Lactobacillaceae</taxon>
        <taxon>Lacticaseibacillus</taxon>
    </lineage>
</organism>
<dbReference type="Gene3D" id="3.10.400.10">
    <property type="entry name" value="Sulfate adenylyltransferase"/>
    <property type="match status" value="1"/>
</dbReference>
<keyword evidence="3" id="KW-1185">Reference proteome</keyword>
<dbReference type="SUPFAM" id="SSF88697">
    <property type="entry name" value="PUA domain-like"/>
    <property type="match status" value="1"/>
</dbReference>
<proteinExistence type="predicted"/>
<dbReference type="RefSeq" id="WP_164508504.1">
    <property type="nucleotide sequence ID" value="NZ_JBHTON010000006.1"/>
</dbReference>
<dbReference type="InterPro" id="IPR015947">
    <property type="entry name" value="PUA-like_sf"/>
</dbReference>
<evidence type="ECO:0000259" key="1">
    <source>
        <dbReference type="SMART" id="SM01022"/>
    </source>
</evidence>
<sequence length="141" mass="15884">MSSITDFFATAQAELALAPDLTYRRAEMLAPTAEAADQRLQAVLAKQITSRVSTFADYRHKHQPLPAAREVNIALDSLGQPQALLYTEDVFIQPFSAITTIEAQRFGLSLPEWQRQYQGELALESIAEMVVIEHFRVLYPF</sequence>
<name>A0ABW4E2P4_9LACO</name>
<feature type="domain" description="ASCH" evidence="1">
    <location>
        <begin position="27"/>
        <end position="139"/>
    </location>
</feature>